<evidence type="ECO:0000313" key="1">
    <source>
        <dbReference type="EMBL" id="TNN68512.1"/>
    </source>
</evidence>
<protein>
    <submittedName>
        <fullName evidence="1">Uncharacterized protein</fullName>
    </submittedName>
</protein>
<reference evidence="1 2" key="1">
    <citation type="submission" date="2019-03" db="EMBL/GenBank/DDBJ databases">
        <title>First draft genome of Liparis tanakae, snailfish: a comprehensive survey of snailfish specific genes.</title>
        <authorList>
            <person name="Kim W."/>
            <person name="Song I."/>
            <person name="Jeong J.-H."/>
            <person name="Kim D."/>
            <person name="Kim S."/>
            <person name="Ryu S."/>
            <person name="Song J.Y."/>
            <person name="Lee S.K."/>
        </authorList>
    </citation>
    <scope>NUCLEOTIDE SEQUENCE [LARGE SCALE GENOMIC DNA]</scope>
    <source>
        <tissue evidence="1">Muscle</tissue>
    </source>
</reference>
<dbReference type="Proteomes" id="UP000314294">
    <property type="component" value="Unassembled WGS sequence"/>
</dbReference>
<name>A0A4Z2HUE3_9TELE</name>
<proteinExistence type="predicted"/>
<accession>A0A4Z2HUE3</accession>
<keyword evidence="2" id="KW-1185">Reference proteome</keyword>
<dbReference type="EMBL" id="SRLO01000189">
    <property type="protein sequence ID" value="TNN68512.1"/>
    <property type="molecule type" value="Genomic_DNA"/>
</dbReference>
<comment type="caution">
    <text evidence="1">The sequence shown here is derived from an EMBL/GenBank/DDBJ whole genome shotgun (WGS) entry which is preliminary data.</text>
</comment>
<organism evidence="1 2">
    <name type="scientific">Liparis tanakae</name>
    <name type="common">Tanaka's snailfish</name>
    <dbReference type="NCBI Taxonomy" id="230148"/>
    <lineage>
        <taxon>Eukaryota</taxon>
        <taxon>Metazoa</taxon>
        <taxon>Chordata</taxon>
        <taxon>Craniata</taxon>
        <taxon>Vertebrata</taxon>
        <taxon>Euteleostomi</taxon>
        <taxon>Actinopterygii</taxon>
        <taxon>Neopterygii</taxon>
        <taxon>Teleostei</taxon>
        <taxon>Neoteleostei</taxon>
        <taxon>Acanthomorphata</taxon>
        <taxon>Eupercaria</taxon>
        <taxon>Perciformes</taxon>
        <taxon>Cottioidei</taxon>
        <taxon>Cottales</taxon>
        <taxon>Liparidae</taxon>
        <taxon>Liparis</taxon>
    </lineage>
</organism>
<sequence>MVVRGTAPEGVEMQHMTGQKESPHLLCCLMSAVTRSDCEPRSLEYRTRSLSWPFNFSAIGSALCKPSTLINSWLHPLSRPSNSFSSSSSRTAVAVARDPSRSSLALRAAPSHCSRAWDSAPSCRSMASQPPAAVCSAVDAAPRRTLLRRSRPSSSRHSTRSWRDGEGCEVIKLHLQLGAGTVIKAGIASLLKEFSGFFFQTGQSHLMVFQVSQQSSESLELGGLFSGTWLRAHGSHKERGPSILYFLELRADRVLSGGSIAAQGQLTLTHRHIQLDLSLPLQKQDVLYRHTGISMTYYSKPPLTCTVSSLCSNCSLVPMVLSTVPSRSWISSSQAQTPWRVSPKAWLSWQPRSFSLAVFSRAWCSIWSWPVTLTSPPDPRPTSDRDWASWQRCSMESLAKRQ</sequence>
<dbReference type="AlphaFoldDB" id="A0A4Z2HUE3"/>
<gene>
    <name evidence="1" type="ORF">EYF80_021297</name>
</gene>
<evidence type="ECO:0000313" key="2">
    <source>
        <dbReference type="Proteomes" id="UP000314294"/>
    </source>
</evidence>